<dbReference type="AlphaFoldDB" id="A0A6L7GW00"/>
<evidence type="ECO:0000256" key="6">
    <source>
        <dbReference type="ARBA" id="ARBA00022842"/>
    </source>
</evidence>
<evidence type="ECO:0000313" key="11">
    <source>
        <dbReference type="Proteomes" id="UP000475545"/>
    </source>
</evidence>
<dbReference type="Pfam" id="PF00293">
    <property type="entry name" value="NUDIX"/>
    <property type="match status" value="1"/>
</dbReference>
<dbReference type="Gene3D" id="3.90.79.10">
    <property type="entry name" value="Nucleoside Triphosphate Pyrophosphohydrolase"/>
    <property type="match status" value="1"/>
</dbReference>
<evidence type="ECO:0000256" key="8">
    <source>
        <dbReference type="RuleBase" id="RU003476"/>
    </source>
</evidence>
<reference evidence="10 11" key="1">
    <citation type="submission" date="2019-11" db="EMBL/GenBank/DDBJ databases">
        <title>Gordonia sp. nov., a novel actinobacterium isolated from mangrove soil in Hainan.</title>
        <authorList>
            <person name="Huang X."/>
            <person name="Xie Y."/>
            <person name="Chu X."/>
            <person name="Xiao K."/>
        </authorList>
    </citation>
    <scope>NUCLEOTIDE SEQUENCE [LARGE SCALE GENOMIC DNA]</scope>
    <source>
        <strain evidence="10 11">HNM0687</strain>
    </source>
</reference>
<evidence type="ECO:0000256" key="4">
    <source>
        <dbReference type="ARBA" id="ARBA00022723"/>
    </source>
</evidence>
<dbReference type="GO" id="GO:0046872">
    <property type="term" value="F:metal ion binding"/>
    <property type="evidence" value="ECO:0007669"/>
    <property type="project" value="UniProtKB-KW"/>
</dbReference>
<dbReference type="RefSeq" id="WP_160904346.1">
    <property type="nucleotide sequence ID" value="NZ_CP102850.1"/>
</dbReference>
<keyword evidence="5 8" id="KW-0378">Hydrolase</keyword>
<dbReference type="InterPro" id="IPR020084">
    <property type="entry name" value="NUDIX_hydrolase_CS"/>
</dbReference>
<keyword evidence="4" id="KW-0479">Metal-binding</keyword>
<dbReference type="InterPro" id="IPR000086">
    <property type="entry name" value="NUDIX_hydrolase_dom"/>
</dbReference>
<dbReference type="EMBL" id="WMBR01000009">
    <property type="protein sequence ID" value="MXP24146.1"/>
    <property type="molecule type" value="Genomic_DNA"/>
</dbReference>
<evidence type="ECO:0000256" key="5">
    <source>
        <dbReference type="ARBA" id="ARBA00022801"/>
    </source>
</evidence>
<evidence type="ECO:0000256" key="1">
    <source>
        <dbReference type="ARBA" id="ARBA00001936"/>
    </source>
</evidence>
<gene>
    <name evidence="10" type="ORF">GIY30_22670</name>
</gene>
<dbReference type="PANTHER" id="PTHR12992:SF11">
    <property type="entry name" value="MITOCHONDRIAL COENZYME A DIPHOSPHATASE NUDT8"/>
    <property type="match status" value="1"/>
</dbReference>
<dbReference type="PROSITE" id="PS51462">
    <property type="entry name" value="NUDIX"/>
    <property type="match status" value="1"/>
</dbReference>
<dbReference type="PANTHER" id="PTHR12992">
    <property type="entry name" value="NUDIX HYDROLASE"/>
    <property type="match status" value="1"/>
</dbReference>
<dbReference type="InterPro" id="IPR020476">
    <property type="entry name" value="Nudix_hydrolase"/>
</dbReference>
<dbReference type="SUPFAM" id="SSF55811">
    <property type="entry name" value="Nudix"/>
    <property type="match status" value="1"/>
</dbReference>
<comment type="similarity">
    <text evidence="3 8">Belongs to the Nudix hydrolase family.</text>
</comment>
<comment type="caution">
    <text evidence="10">The sequence shown here is derived from an EMBL/GenBank/DDBJ whole genome shotgun (WGS) entry which is preliminary data.</text>
</comment>
<evidence type="ECO:0000256" key="3">
    <source>
        <dbReference type="ARBA" id="ARBA00005582"/>
    </source>
</evidence>
<evidence type="ECO:0000259" key="9">
    <source>
        <dbReference type="PROSITE" id="PS51462"/>
    </source>
</evidence>
<evidence type="ECO:0000313" key="10">
    <source>
        <dbReference type="EMBL" id="MXP24146.1"/>
    </source>
</evidence>
<accession>A0A6L7GW00</accession>
<feature type="domain" description="Nudix hydrolase" evidence="9">
    <location>
        <begin position="26"/>
        <end position="161"/>
    </location>
</feature>
<sequence>MSTLDRAAVAARLSGFERRAVDLPDARAAAVAITIAERDGRHGIWLTKRPATMRRHAAQYALPGGRLDPGEDQPTAALRELHEEIGVQLPAGSVLGMLDDYPTRSGFVITPVVCWSDGSHVPAPNPDEVAQLFFVTFDELMVEPRFLTIPQSDRPVIQLPIVGALVHAPTAAVIYQFAEVVLRERHTRVDGFEQPVFAWR</sequence>
<comment type="cofactor">
    <cofactor evidence="2">
        <name>Mg(2+)</name>
        <dbReference type="ChEBI" id="CHEBI:18420"/>
    </cofactor>
</comment>
<dbReference type="InterPro" id="IPR045121">
    <property type="entry name" value="CoAse"/>
</dbReference>
<name>A0A6L7GW00_9ACTN</name>
<protein>
    <submittedName>
        <fullName evidence="10">NUDIX domain-containing protein</fullName>
    </submittedName>
</protein>
<keyword evidence="11" id="KW-1185">Reference proteome</keyword>
<keyword evidence="6" id="KW-0460">Magnesium</keyword>
<comment type="cofactor">
    <cofactor evidence="1">
        <name>Mn(2+)</name>
        <dbReference type="ChEBI" id="CHEBI:29035"/>
    </cofactor>
</comment>
<dbReference type="PRINTS" id="PR00502">
    <property type="entry name" value="NUDIXFAMILY"/>
</dbReference>
<organism evidence="10 11">
    <name type="scientific">Gordonia mangrovi</name>
    <dbReference type="NCBI Taxonomy" id="2665643"/>
    <lineage>
        <taxon>Bacteria</taxon>
        <taxon>Bacillati</taxon>
        <taxon>Actinomycetota</taxon>
        <taxon>Actinomycetes</taxon>
        <taxon>Mycobacteriales</taxon>
        <taxon>Gordoniaceae</taxon>
        <taxon>Gordonia</taxon>
    </lineage>
</organism>
<proteinExistence type="inferred from homology"/>
<dbReference type="InterPro" id="IPR015797">
    <property type="entry name" value="NUDIX_hydrolase-like_dom_sf"/>
</dbReference>
<dbReference type="Proteomes" id="UP000475545">
    <property type="component" value="Unassembled WGS sequence"/>
</dbReference>
<evidence type="ECO:0000256" key="2">
    <source>
        <dbReference type="ARBA" id="ARBA00001946"/>
    </source>
</evidence>
<dbReference type="GO" id="GO:0010945">
    <property type="term" value="F:coenzyme A diphosphatase activity"/>
    <property type="evidence" value="ECO:0007669"/>
    <property type="project" value="InterPro"/>
</dbReference>
<keyword evidence="7" id="KW-0464">Manganese</keyword>
<dbReference type="CDD" id="cd03426">
    <property type="entry name" value="NUDIX_CoAse_Nudt7"/>
    <property type="match status" value="1"/>
</dbReference>
<evidence type="ECO:0000256" key="7">
    <source>
        <dbReference type="ARBA" id="ARBA00023211"/>
    </source>
</evidence>
<dbReference type="PROSITE" id="PS00893">
    <property type="entry name" value="NUDIX_BOX"/>
    <property type="match status" value="1"/>
</dbReference>